<gene>
    <name evidence="2" type="ORF">GCM10022419_066060</name>
</gene>
<evidence type="ECO:0000313" key="2">
    <source>
        <dbReference type="EMBL" id="GAA3575687.1"/>
    </source>
</evidence>
<name>A0ABP6Y127_9ACTN</name>
<dbReference type="EMBL" id="BAABDQ010000016">
    <property type="protein sequence ID" value="GAA3575687.1"/>
    <property type="molecule type" value="Genomic_DNA"/>
</dbReference>
<keyword evidence="1" id="KW-1133">Transmembrane helix</keyword>
<reference evidence="3" key="1">
    <citation type="journal article" date="2019" name="Int. J. Syst. Evol. Microbiol.">
        <title>The Global Catalogue of Microorganisms (GCM) 10K type strain sequencing project: providing services to taxonomists for standard genome sequencing and annotation.</title>
        <authorList>
            <consortium name="The Broad Institute Genomics Platform"/>
            <consortium name="The Broad Institute Genome Sequencing Center for Infectious Disease"/>
            <person name="Wu L."/>
            <person name="Ma J."/>
        </authorList>
    </citation>
    <scope>NUCLEOTIDE SEQUENCE [LARGE SCALE GENOMIC DNA]</scope>
    <source>
        <strain evidence="3">JCM 17326</strain>
    </source>
</reference>
<feature type="transmembrane region" description="Helical" evidence="1">
    <location>
        <begin position="88"/>
        <end position="109"/>
    </location>
</feature>
<keyword evidence="1" id="KW-0812">Transmembrane</keyword>
<keyword evidence="1" id="KW-0472">Membrane</keyword>
<organism evidence="2 3">
    <name type="scientific">Nonomuraea rosea</name>
    <dbReference type="NCBI Taxonomy" id="638574"/>
    <lineage>
        <taxon>Bacteria</taxon>
        <taxon>Bacillati</taxon>
        <taxon>Actinomycetota</taxon>
        <taxon>Actinomycetes</taxon>
        <taxon>Streptosporangiales</taxon>
        <taxon>Streptosporangiaceae</taxon>
        <taxon>Nonomuraea</taxon>
    </lineage>
</organism>
<accession>A0ABP6Y127</accession>
<feature type="transmembrane region" description="Helical" evidence="1">
    <location>
        <begin position="116"/>
        <end position="136"/>
    </location>
</feature>
<keyword evidence="3" id="KW-1185">Reference proteome</keyword>
<feature type="transmembrane region" description="Helical" evidence="1">
    <location>
        <begin position="56"/>
        <end position="76"/>
    </location>
</feature>
<comment type="caution">
    <text evidence="2">The sequence shown here is derived from an EMBL/GenBank/DDBJ whole genome shotgun (WGS) entry which is preliminary data.</text>
</comment>
<evidence type="ECO:0000313" key="3">
    <source>
        <dbReference type="Proteomes" id="UP001500630"/>
    </source>
</evidence>
<sequence length="275" mass="29505">MRAALVGAVVGLTQFLILCWRGEDIGILDMMGLIVVPYALGFFLSRFGRLPNWGAVATLGPAITALFLLALVPSLRFPPNLDLGDWQAGLAFMALGATSYLAAGGLAIPMHTRLRFLTVGLVAVTYVGVGSAQGLIADAVRAQRMTEAEMVAMVPVLPGYRLTHMDDSEPWLTLEYESDDIEADIDVAVGPKSIATPKAACGEPVPEFRPSGTCKQAAPGVWVRTGETSRTAITTHGDALLQVESRLSMPEADLIAILRTFHPIDPWELSYLVED</sequence>
<protein>
    <recommendedName>
        <fullName evidence="4">MFS transporter</fullName>
    </recommendedName>
</protein>
<evidence type="ECO:0000256" key="1">
    <source>
        <dbReference type="SAM" id="Phobius"/>
    </source>
</evidence>
<feature type="transmembrane region" description="Helical" evidence="1">
    <location>
        <begin position="25"/>
        <end position="44"/>
    </location>
</feature>
<evidence type="ECO:0008006" key="4">
    <source>
        <dbReference type="Google" id="ProtNLM"/>
    </source>
</evidence>
<proteinExistence type="predicted"/>
<dbReference type="Proteomes" id="UP001500630">
    <property type="component" value="Unassembled WGS sequence"/>
</dbReference>